<comment type="caution">
    <text evidence="2">The sequence shown here is derived from an EMBL/GenBank/DDBJ whole genome shotgun (WGS) entry which is preliminary data.</text>
</comment>
<organism evidence="2 3">
    <name type="scientific">Insulibacter thermoxylanivorax</name>
    <dbReference type="NCBI Taxonomy" id="2749268"/>
    <lineage>
        <taxon>Bacteria</taxon>
        <taxon>Bacillati</taxon>
        <taxon>Bacillota</taxon>
        <taxon>Bacilli</taxon>
        <taxon>Bacillales</taxon>
        <taxon>Paenibacillaceae</taxon>
        <taxon>Insulibacter</taxon>
    </lineage>
</organism>
<feature type="transmembrane region" description="Helical" evidence="1">
    <location>
        <begin position="116"/>
        <end position="133"/>
    </location>
</feature>
<keyword evidence="1" id="KW-0472">Membrane</keyword>
<evidence type="ECO:0000313" key="2">
    <source>
        <dbReference type="EMBL" id="GFR37516.1"/>
    </source>
</evidence>
<reference evidence="2" key="2">
    <citation type="journal article" date="2021" name="Data Brief">
        <title>Draft genome sequence data of the facultative, thermophilic, xylanolytic bacterium Paenibacillus sp. strain DA-C8.</title>
        <authorList>
            <person name="Chhe C."/>
            <person name="Uke A."/>
            <person name="Baramee S."/>
            <person name="Ungkulpasvich U."/>
            <person name="Tachaapaikoon C."/>
            <person name="Pason P."/>
            <person name="Waeonukul R."/>
            <person name="Ratanakhanokchai K."/>
            <person name="Kosugi A."/>
        </authorList>
    </citation>
    <scope>NUCLEOTIDE SEQUENCE</scope>
    <source>
        <strain evidence="2">DA-C8</strain>
    </source>
</reference>
<keyword evidence="1" id="KW-1133">Transmembrane helix</keyword>
<keyword evidence="3" id="KW-1185">Reference proteome</keyword>
<feature type="transmembrane region" description="Helical" evidence="1">
    <location>
        <begin position="228"/>
        <end position="244"/>
    </location>
</feature>
<feature type="transmembrane region" description="Helical" evidence="1">
    <location>
        <begin position="15"/>
        <end position="32"/>
    </location>
</feature>
<dbReference type="InterPro" id="IPR025576">
    <property type="entry name" value="YwiC"/>
</dbReference>
<accession>A0A916QFE5</accession>
<gene>
    <name evidence="2" type="primary">ywiC</name>
    <name evidence="2" type="ORF">PRECH8_08120</name>
</gene>
<proteinExistence type="predicted"/>
<feature type="transmembrane region" description="Helical" evidence="1">
    <location>
        <begin position="70"/>
        <end position="88"/>
    </location>
</feature>
<sequence length="245" mass="27876">MAGGFKSRYIPKQHGAWAMLIVPFLFGMFSGGAVPLHGLLFCVWLAAYLWSYPCLQWIKTRRLDRWLSPMLIYGSILAGSGTLLAFAAPQLLKWLPLYILLFLVNAWFAKRNQERAFLNDFAAVVLFSLMVFISHELGGGGELRAAAELFLLSLLYFTGTIFFVKTIIREKHNRRFYEYSVMYHMAALIAGILWYSPFVIIPLALLLLRAIWMPRMDAKIKTVGIGEFIYAVLFAAAVWLTYGVI</sequence>
<evidence type="ECO:0000313" key="3">
    <source>
        <dbReference type="Proteomes" id="UP000654993"/>
    </source>
</evidence>
<feature type="transmembrane region" description="Helical" evidence="1">
    <location>
        <begin position="145"/>
        <end position="164"/>
    </location>
</feature>
<dbReference type="EMBL" id="BMAQ01000005">
    <property type="protein sequence ID" value="GFR37516.1"/>
    <property type="molecule type" value="Genomic_DNA"/>
</dbReference>
<protein>
    <recommendedName>
        <fullName evidence="4">YwiC-like protein</fullName>
    </recommendedName>
</protein>
<evidence type="ECO:0008006" key="4">
    <source>
        <dbReference type="Google" id="ProtNLM"/>
    </source>
</evidence>
<name>A0A916QFE5_9BACL</name>
<feature type="transmembrane region" description="Helical" evidence="1">
    <location>
        <begin position="94"/>
        <end position="109"/>
    </location>
</feature>
<reference evidence="2" key="1">
    <citation type="submission" date="2020-08" db="EMBL/GenBank/DDBJ databases">
        <authorList>
            <person name="Uke A."/>
            <person name="Chhe C."/>
            <person name="Baramee S."/>
            <person name="Kosugi A."/>
        </authorList>
    </citation>
    <scope>NUCLEOTIDE SEQUENCE</scope>
    <source>
        <strain evidence="2">DA-C8</strain>
    </source>
</reference>
<dbReference type="Proteomes" id="UP000654993">
    <property type="component" value="Unassembled WGS sequence"/>
</dbReference>
<evidence type="ECO:0000256" key="1">
    <source>
        <dbReference type="SAM" id="Phobius"/>
    </source>
</evidence>
<dbReference type="Pfam" id="PF14256">
    <property type="entry name" value="YwiC"/>
    <property type="match status" value="1"/>
</dbReference>
<keyword evidence="1" id="KW-0812">Transmembrane</keyword>
<dbReference type="RefSeq" id="WP_242457424.1">
    <property type="nucleotide sequence ID" value="NZ_BMAQ01000005.1"/>
</dbReference>
<dbReference type="AlphaFoldDB" id="A0A916QFE5"/>
<feature type="transmembrane region" description="Helical" evidence="1">
    <location>
        <begin position="185"/>
        <end position="208"/>
    </location>
</feature>